<evidence type="ECO:0000313" key="2">
    <source>
        <dbReference type="EMBL" id="MFI7444610.1"/>
    </source>
</evidence>
<keyword evidence="3" id="KW-1185">Reference proteome</keyword>
<evidence type="ECO:0000313" key="3">
    <source>
        <dbReference type="Proteomes" id="UP001612928"/>
    </source>
</evidence>
<protein>
    <submittedName>
        <fullName evidence="2">Uncharacterized protein</fullName>
    </submittedName>
</protein>
<name>A0ABW8ACX9_9ACTN</name>
<keyword evidence="1" id="KW-0812">Transmembrane</keyword>
<dbReference type="Proteomes" id="UP001612928">
    <property type="component" value="Unassembled WGS sequence"/>
</dbReference>
<organism evidence="2 3">
    <name type="scientific">Nonomuraea indica</name>
    <dbReference type="NCBI Taxonomy" id="1581193"/>
    <lineage>
        <taxon>Bacteria</taxon>
        <taxon>Bacillati</taxon>
        <taxon>Actinomycetota</taxon>
        <taxon>Actinomycetes</taxon>
        <taxon>Streptosporangiales</taxon>
        <taxon>Streptosporangiaceae</taxon>
        <taxon>Nonomuraea</taxon>
    </lineage>
</organism>
<comment type="caution">
    <text evidence="2">The sequence shown here is derived from an EMBL/GenBank/DDBJ whole genome shotgun (WGS) entry which is preliminary data.</text>
</comment>
<accession>A0ABW8ACX9</accession>
<keyword evidence="1" id="KW-1133">Transmembrane helix</keyword>
<proteinExistence type="predicted"/>
<sequence>MRNAIRLLGVLMILEGVSGTIDEIAVQPFMGVVLNAFNRLVVHRVSLFEGYEVFANLALAVLGVAVAVAAGRAQGPRTG</sequence>
<gene>
    <name evidence="2" type="ORF">ACIBP5_31960</name>
</gene>
<feature type="transmembrane region" description="Helical" evidence="1">
    <location>
        <begin position="53"/>
        <end position="71"/>
    </location>
</feature>
<dbReference type="EMBL" id="JBITMB010000009">
    <property type="protein sequence ID" value="MFI7444610.1"/>
    <property type="molecule type" value="Genomic_DNA"/>
</dbReference>
<keyword evidence="1" id="KW-0472">Membrane</keyword>
<evidence type="ECO:0000256" key="1">
    <source>
        <dbReference type="SAM" id="Phobius"/>
    </source>
</evidence>
<reference evidence="2 3" key="1">
    <citation type="submission" date="2024-10" db="EMBL/GenBank/DDBJ databases">
        <title>The Natural Products Discovery Center: Release of the First 8490 Sequenced Strains for Exploring Actinobacteria Biosynthetic Diversity.</title>
        <authorList>
            <person name="Kalkreuter E."/>
            <person name="Kautsar S.A."/>
            <person name="Yang D."/>
            <person name="Bader C.D."/>
            <person name="Teijaro C.N."/>
            <person name="Fluegel L."/>
            <person name="Davis C.M."/>
            <person name="Simpson J.R."/>
            <person name="Lauterbach L."/>
            <person name="Steele A.D."/>
            <person name="Gui C."/>
            <person name="Meng S."/>
            <person name="Li G."/>
            <person name="Viehrig K."/>
            <person name="Ye F."/>
            <person name="Su P."/>
            <person name="Kiefer A.F."/>
            <person name="Nichols A."/>
            <person name="Cepeda A.J."/>
            <person name="Yan W."/>
            <person name="Fan B."/>
            <person name="Jiang Y."/>
            <person name="Adhikari A."/>
            <person name="Zheng C.-J."/>
            <person name="Schuster L."/>
            <person name="Cowan T.M."/>
            <person name="Smanski M.J."/>
            <person name="Chevrette M.G."/>
            <person name="De Carvalho L.P.S."/>
            <person name="Shen B."/>
        </authorList>
    </citation>
    <scope>NUCLEOTIDE SEQUENCE [LARGE SCALE GENOMIC DNA]</scope>
    <source>
        <strain evidence="2 3">NPDC049503</strain>
    </source>
</reference>
<dbReference type="RefSeq" id="WP_397024873.1">
    <property type="nucleotide sequence ID" value="NZ_JBITMB010000009.1"/>
</dbReference>